<dbReference type="EMBL" id="RQXV01000006">
    <property type="protein sequence ID" value="RRC99035.1"/>
    <property type="molecule type" value="Genomic_DNA"/>
</dbReference>
<evidence type="ECO:0000256" key="1">
    <source>
        <dbReference type="ARBA" id="ARBA00022503"/>
    </source>
</evidence>
<dbReference type="PANTHER" id="PTHR30420">
    <property type="entry name" value="N-SUCCINYLARGININE DIHYDROLASE"/>
    <property type="match status" value="1"/>
</dbReference>
<dbReference type="GO" id="GO:0008791">
    <property type="term" value="F:arginine N-succinyltransferase activity"/>
    <property type="evidence" value="ECO:0007669"/>
    <property type="project" value="UniProtKB-UniRule"/>
</dbReference>
<organism evidence="5 6">
    <name type="scientific">Amphritea balenae</name>
    <dbReference type="NCBI Taxonomy" id="452629"/>
    <lineage>
        <taxon>Bacteria</taxon>
        <taxon>Pseudomonadati</taxon>
        <taxon>Pseudomonadota</taxon>
        <taxon>Gammaproteobacteria</taxon>
        <taxon>Oceanospirillales</taxon>
        <taxon>Oceanospirillaceae</taxon>
        <taxon>Amphritea</taxon>
    </lineage>
</organism>
<dbReference type="NCBIfam" id="TIGR03244">
    <property type="entry name" value="arg_catab_AstA"/>
    <property type="match status" value="1"/>
</dbReference>
<reference evidence="5 6" key="1">
    <citation type="submission" date="2018-11" db="EMBL/GenBank/DDBJ databases">
        <title>The draft genome sequence of Amphritea balenae JAMM 1525T.</title>
        <authorList>
            <person name="Fang Z."/>
            <person name="Zhang Y."/>
            <person name="Han X."/>
        </authorList>
    </citation>
    <scope>NUCLEOTIDE SEQUENCE [LARGE SCALE GENOMIC DNA]</scope>
    <source>
        <strain evidence="5 6">JAMM 1525</strain>
    </source>
</reference>
<dbReference type="Gene3D" id="2.40.40.20">
    <property type="match status" value="1"/>
</dbReference>
<dbReference type="SUPFAM" id="SSF55729">
    <property type="entry name" value="Acyl-CoA N-acyltransferases (Nat)"/>
    <property type="match status" value="1"/>
</dbReference>
<evidence type="ECO:0000313" key="5">
    <source>
        <dbReference type="EMBL" id="RRC99035.1"/>
    </source>
</evidence>
<dbReference type="PANTHER" id="PTHR30420:SF1">
    <property type="entry name" value="ARGININE N-SUCCINYLTRANSFERASE"/>
    <property type="match status" value="1"/>
</dbReference>
<keyword evidence="2 5" id="KW-0808">Transferase</keyword>
<dbReference type="NCBIfam" id="TIGR03243">
    <property type="entry name" value="arg_catab_AOST"/>
    <property type="match status" value="1"/>
</dbReference>
<accession>A0A3P1SQW1</accession>
<sequence length="339" mass="37594">MNIIRPIAMKDLDRLCQIAVDSGPGFTSLPSNRELLEQRISASEQAFSNAQPDPSGASYLFALEQVSSGQVIGVCGIEAAVGLREPFYHYRLGTVVHASRELGVHNSFQTLYLCNDYTGCSEVCSLYLAPDFRHSSNGALLSRCRFLFMAQFANRFPGKIIAEMRGVSDASGRSPFWDGLGQHFFSMEFSEADYLTGMGNKVFIAELMPKHSIYLHLLPDSARDVIAQVHQNTIPARKMLENEGFRFEKYIDIFDGGPTLACELEDIRAVRQSRFVKVHIGPAQAHSIPYLISNTELENFRCTLVNIGPSEGQITLPADLAHQLQVSQGDEVRVVELKG</sequence>
<evidence type="ECO:0000313" key="6">
    <source>
        <dbReference type="Proteomes" id="UP000267535"/>
    </source>
</evidence>
<evidence type="ECO:0000256" key="4">
    <source>
        <dbReference type="NCBIfam" id="TIGR03244"/>
    </source>
</evidence>
<evidence type="ECO:0000256" key="3">
    <source>
        <dbReference type="ARBA" id="ARBA00023315"/>
    </source>
</evidence>
<comment type="caution">
    <text evidence="5">The sequence shown here is derived from an EMBL/GenBank/DDBJ whole genome shotgun (WGS) entry which is preliminary data.</text>
</comment>
<dbReference type="Proteomes" id="UP000267535">
    <property type="component" value="Unassembled WGS sequence"/>
</dbReference>
<dbReference type="EC" id="2.3.1.109" evidence="4"/>
<gene>
    <name evidence="5" type="primary">astA</name>
    <name evidence="5" type="ORF">EHS89_12445</name>
</gene>
<dbReference type="GO" id="GO:0006527">
    <property type="term" value="P:L-arginine catabolic process"/>
    <property type="evidence" value="ECO:0007669"/>
    <property type="project" value="UniProtKB-UniRule"/>
</dbReference>
<dbReference type="AlphaFoldDB" id="A0A3P1SQW1"/>
<dbReference type="Pfam" id="PF04958">
    <property type="entry name" value="AstA"/>
    <property type="match status" value="1"/>
</dbReference>
<keyword evidence="1" id="KW-0056">Arginine metabolism</keyword>
<name>A0A3P1SQW1_9GAMM</name>
<evidence type="ECO:0000256" key="2">
    <source>
        <dbReference type="ARBA" id="ARBA00022679"/>
    </source>
</evidence>
<dbReference type="InterPro" id="IPR007041">
    <property type="entry name" value="Arg_succinylTrfase_AstA/AruG"/>
</dbReference>
<dbReference type="OrthoDB" id="21121at2"/>
<dbReference type="InterPro" id="IPR017650">
    <property type="entry name" value="Arginine_N-succinylTrfase"/>
</dbReference>
<protein>
    <recommendedName>
        <fullName evidence="4">Arginine N-succinyltransferase</fullName>
        <ecNumber evidence="4">2.3.1.109</ecNumber>
    </recommendedName>
</protein>
<proteinExistence type="predicted"/>
<dbReference type="InterPro" id="IPR016181">
    <property type="entry name" value="Acyl_CoA_acyltransferase"/>
</dbReference>
<keyword evidence="6" id="KW-1185">Reference proteome</keyword>
<keyword evidence="3 5" id="KW-0012">Acyltransferase</keyword>